<gene>
    <name evidence="11" type="primary">20199109</name>
    <name evidence="10" type="ORF">HELRODRAFT_161293</name>
</gene>
<dbReference type="PANTHER" id="PTHR13006">
    <property type="entry name" value="PAPILLOMAVIRUS REGULATORY FACTOR PRF-1"/>
    <property type="match status" value="1"/>
</dbReference>
<evidence type="ECO:0000256" key="5">
    <source>
        <dbReference type="ARBA" id="ARBA00023015"/>
    </source>
</evidence>
<dbReference type="AlphaFoldDB" id="T1ERA9"/>
<dbReference type="GeneID" id="20199109"/>
<dbReference type="GO" id="GO:0003677">
    <property type="term" value="F:DNA binding"/>
    <property type="evidence" value="ECO:0007669"/>
    <property type="project" value="UniProtKB-KW"/>
</dbReference>
<dbReference type="EMBL" id="AMQM01000782">
    <property type="status" value="NOT_ANNOTATED_CDS"/>
    <property type="molecule type" value="Genomic_DNA"/>
</dbReference>
<keyword evidence="7" id="KW-0804">Transcription</keyword>
<keyword evidence="6" id="KW-0238">DNA-binding</keyword>
<dbReference type="EnsemblMetazoa" id="HelroT161293">
    <property type="protein sequence ID" value="HelroP161293"/>
    <property type="gene ID" value="HelroG161293"/>
</dbReference>
<evidence type="ECO:0000256" key="6">
    <source>
        <dbReference type="ARBA" id="ARBA00023125"/>
    </source>
</evidence>
<dbReference type="STRING" id="6412.T1ERA9"/>
<evidence type="ECO:0000259" key="9">
    <source>
        <dbReference type="Pfam" id="PF15997"/>
    </source>
</evidence>
<evidence type="ECO:0000256" key="4">
    <source>
        <dbReference type="ARBA" id="ARBA00022833"/>
    </source>
</evidence>
<dbReference type="Pfam" id="PF15997">
    <property type="entry name" value="DUF4772"/>
    <property type="match status" value="1"/>
</dbReference>
<feature type="domain" description="DUF4772" evidence="9">
    <location>
        <begin position="5"/>
        <end position="97"/>
    </location>
</feature>
<dbReference type="OrthoDB" id="5950721at2759"/>
<dbReference type="CTD" id="20199109"/>
<accession>T1ERA9</accession>
<dbReference type="GO" id="GO:0005634">
    <property type="term" value="C:nucleus"/>
    <property type="evidence" value="ECO:0007669"/>
    <property type="project" value="UniProtKB-SubCell"/>
</dbReference>
<dbReference type="InParanoid" id="T1ERA9"/>
<evidence type="ECO:0000313" key="11">
    <source>
        <dbReference type="EnsemblMetazoa" id="HelroP161293"/>
    </source>
</evidence>
<protein>
    <recommendedName>
        <fullName evidence="9">DUF4772 domain-containing protein</fullName>
    </recommendedName>
</protein>
<evidence type="ECO:0000313" key="12">
    <source>
        <dbReference type="Proteomes" id="UP000015101"/>
    </source>
</evidence>
<keyword evidence="2" id="KW-0479">Metal-binding</keyword>
<evidence type="ECO:0000256" key="2">
    <source>
        <dbReference type="ARBA" id="ARBA00022723"/>
    </source>
</evidence>
<keyword evidence="4" id="KW-0862">Zinc</keyword>
<keyword evidence="3" id="KW-0863">Zinc-finger</keyword>
<proteinExistence type="predicted"/>
<dbReference type="GO" id="GO:0008270">
    <property type="term" value="F:zinc ion binding"/>
    <property type="evidence" value="ECO:0007669"/>
    <property type="project" value="UniProtKB-KW"/>
</dbReference>
<name>T1ERA9_HELRO</name>
<dbReference type="HOGENOM" id="CLU_1549340_0_0_1"/>
<comment type="subcellular location">
    <subcellularLocation>
        <location evidence="1">Nucleus</location>
    </subcellularLocation>
</comment>
<dbReference type="RefSeq" id="XP_009019474.1">
    <property type="nucleotide sequence ID" value="XM_009021226.1"/>
</dbReference>
<dbReference type="PANTHER" id="PTHR13006:SF9">
    <property type="entry name" value="GLUCOSE TRANSPORTER 4 ENHANCER FACTOR, ISOFORM G"/>
    <property type="match status" value="1"/>
</dbReference>
<reference evidence="12" key="1">
    <citation type="submission" date="2012-12" db="EMBL/GenBank/DDBJ databases">
        <authorList>
            <person name="Hellsten U."/>
            <person name="Grimwood J."/>
            <person name="Chapman J.A."/>
            <person name="Shapiro H."/>
            <person name="Aerts A."/>
            <person name="Otillar R.P."/>
            <person name="Terry A.Y."/>
            <person name="Boore J.L."/>
            <person name="Simakov O."/>
            <person name="Marletaz F."/>
            <person name="Cho S.-J."/>
            <person name="Edsinger-Gonzales E."/>
            <person name="Havlak P."/>
            <person name="Kuo D.-H."/>
            <person name="Larsson T."/>
            <person name="Lv J."/>
            <person name="Arendt D."/>
            <person name="Savage R."/>
            <person name="Osoegawa K."/>
            <person name="de Jong P."/>
            <person name="Lindberg D.R."/>
            <person name="Seaver E.C."/>
            <person name="Weisblat D.A."/>
            <person name="Putnam N.H."/>
            <person name="Grigoriev I.V."/>
            <person name="Rokhsar D.S."/>
        </authorList>
    </citation>
    <scope>NUCLEOTIDE SEQUENCE</scope>
</reference>
<evidence type="ECO:0000256" key="3">
    <source>
        <dbReference type="ARBA" id="ARBA00022771"/>
    </source>
</evidence>
<dbReference type="InterPro" id="IPR031940">
    <property type="entry name" value="DUF4772"/>
</dbReference>
<dbReference type="KEGG" id="hro:HELRODRAFT_161293"/>
<organism evidence="11 12">
    <name type="scientific">Helobdella robusta</name>
    <name type="common">Californian leech</name>
    <dbReference type="NCBI Taxonomy" id="6412"/>
    <lineage>
        <taxon>Eukaryota</taxon>
        <taxon>Metazoa</taxon>
        <taxon>Spiralia</taxon>
        <taxon>Lophotrochozoa</taxon>
        <taxon>Annelida</taxon>
        <taxon>Clitellata</taxon>
        <taxon>Hirudinea</taxon>
        <taxon>Rhynchobdellida</taxon>
        <taxon>Glossiphoniidae</taxon>
        <taxon>Helobdella</taxon>
    </lineage>
</organism>
<evidence type="ECO:0000313" key="10">
    <source>
        <dbReference type="EMBL" id="ESO02066.1"/>
    </source>
</evidence>
<dbReference type="Gene3D" id="2.30.30.140">
    <property type="match status" value="1"/>
</dbReference>
<keyword evidence="8" id="KW-0539">Nucleus</keyword>
<reference evidence="11" key="3">
    <citation type="submission" date="2015-06" db="UniProtKB">
        <authorList>
            <consortium name="EnsemblMetazoa"/>
        </authorList>
    </citation>
    <scope>IDENTIFICATION</scope>
</reference>
<dbReference type="Proteomes" id="UP000015101">
    <property type="component" value="Unassembled WGS sequence"/>
</dbReference>
<dbReference type="InterPro" id="IPR052253">
    <property type="entry name" value="CR1/CR2-DNA-binding_regulator"/>
</dbReference>
<dbReference type="OMA" id="KWPESER"/>
<evidence type="ECO:0000256" key="7">
    <source>
        <dbReference type="ARBA" id="ARBA00023163"/>
    </source>
</evidence>
<keyword evidence="12" id="KW-1185">Reference proteome</keyword>
<evidence type="ECO:0000256" key="1">
    <source>
        <dbReference type="ARBA" id="ARBA00004123"/>
    </source>
</evidence>
<evidence type="ECO:0000256" key="8">
    <source>
        <dbReference type="ARBA" id="ARBA00023242"/>
    </source>
</evidence>
<reference evidence="10 12" key="2">
    <citation type="journal article" date="2013" name="Nature">
        <title>Insights into bilaterian evolution from three spiralian genomes.</title>
        <authorList>
            <person name="Simakov O."/>
            <person name="Marletaz F."/>
            <person name="Cho S.J."/>
            <person name="Edsinger-Gonzales E."/>
            <person name="Havlak P."/>
            <person name="Hellsten U."/>
            <person name="Kuo D.H."/>
            <person name="Larsson T."/>
            <person name="Lv J."/>
            <person name="Arendt D."/>
            <person name="Savage R."/>
            <person name="Osoegawa K."/>
            <person name="de Jong P."/>
            <person name="Grimwood J."/>
            <person name="Chapman J.A."/>
            <person name="Shapiro H."/>
            <person name="Aerts A."/>
            <person name="Otillar R.P."/>
            <person name="Terry A.Y."/>
            <person name="Boore J.L."/>
            <person name="Grigoriev I.V."/>
            <person name="Lindberg D.R."/>
            <person name="Seaver E.C."/>
            <person name="Weisblat D.A."/>
            <person name="Putnam N.H."/>
            <person name="Rokhsar D.S."/>
        </authorList>
    </citation>
    <scope>NUCLEOTIDE SEQUENCE</scope>
</reference>
<keyword evidence="5" id="KW-0805">Transcription regulation</keyword>
<dbReference type="EMBL" id="KB096742">
    <property type="protein sequence ID" value="ESO02066.1"/>
    <property type="molecule type" value="Genomic_DNA"/>
</dbReference>
<sequence>MFGSRRPGKRSIVGTKVCALFDDGFYRPGVIQSVHIPANSQLAQTYTVTFDEGGTFSYSESQLIGPGFQSLTNDSLKVGQKIYITFNSREVKGCIIGSGVHENGSSTAEYNKYWLVGLGDDCNIRVKVKLDDIRLMESRKSARLSEMDTDYTKMADLTSVENKKRSNCIDVPSHATKHW</sequence>